<accession>A0A4Z2I5R4</accession>
<sequence>MKRIRSQLNDPPSSAGGVRFNYGDLFSVGRAAIAGGGAACVRRKLFVEHDLQDARRGLKVNPPRPVGAAVSRSRITSGVEDTGLAVCGNATPLLRTAALLPAAGRDASICRERPIAME</sequence>
<evidence type="ECO:0000313" key="2">
    <source>
        <dbReference type="Proteomes" id="UP000314294"/>
    </source>
</evidence>
<reference evidence="1 2" key="1">
    <citation type="submission" date="2019-03" db="EMBL/GenBank/DDBJ databases">
        <title>First draft genome of Liparis tanakae, snailfish: a comprehensive survey of snailfish specific genes.</title>
        <authorList>
            <person name="Kim W."/>
            <person name="Song I."/>
            <person name="Jeong J.-H."/>
            <person name="Kim D."/>
            <person name="Kim S."/>
            <person name="Ryu S."/>
            <person name="Song J.Y."/>
            <person name="Lee S.K."/>
        </authorList>
    </citation>
    <scope>NUCLEOTIDE SEQUENCE [LARGE SCALE GENOMIC DNA]</scope>
    <source>
        <tissue evidence="1">Muscle</tissue>
    </source>
</reference>
<proteinExistence type="predicted"/>
<evidence type="ECO:0000313" key="1">
    <source>
        <dbReference type="EMBL" id="TNN72573.1"/>
    </source>
</evidence>
<dbReference type="EMBL" id="SRLO01000135">
    <property type="protein sequence ID" value="TNN72573.1"/>
    <property type="molecule type" value="Genomic_DNA"/>
</dbReference>
<comment type="caution">
    <text evidence="1">The sequence shown here is derived from an EMBL/GenBank/DDBJ whole genome shotgun (WGS) entry which is preliminary data.</text>
</comment>
<organism evidence="1 2">
    <name type="scientific">Liparis tanakae</name>
    <name type="common">Tanaka's snailfish</name>
    <dbReference type="NCBI Taxonomy" id="230148"/>
    <lineage>
        <taxon>Eukaryota</taxon>
        <taxon>Metazoa</taxon>
        <taxon>Chordata</taxon>
        <taxon>Craniata</taxon>
        <taxon>Vertebrata</taxon>
        <taxon>Euteleostomi</taxon>
        <taxon>Actinopterygii</taxon>
        <taxon>Neopterygii</taxon>
        <taxon>Teleostei</taxon>
        <taxon>Neoteleostei</taxon>
        <taxon>Acanthomorphata</taxon>
        <taxon>Eupercaria</taxon>
        <taxon>Perciformes</taxon>
        <taxon>Cottioidei</taxon>
        <taxon>Cottales</taxon>
        <taxon>Liparidae</taxon>
        <taxon>Liparis</taxon>
    </lineage>
</organism>
<name>A0A4Z2I5R4_9TELE</name>
<dbReference type="AlphaFoldDB" id="A0A4Z2I5R4"/>
<keyword evidence="2" id="KW-1185">Reference proteome</keyword>
<dbReference type="Proteomes" id="UP000314294">
    <property type="component" value="Unassembled WGS sequence"/>
</dbReference>
<protein>
    <submittedName>
        <fullName evidence="1">Uncharacterized protein</fullName>
    </submittedName>
</protein>
<gene>
    <name evidence="1" type="ORF">EYF80_017180</name>
</gene>